<protein>
    <submittedName>
        <fullName evidence="1">Uncharacterized protein</fullName>
    </submittedName>
</protein>
<evidence type="ECO:0000313" key="2">
    <source>
        <dbReference type="Proteomes" id="UP000510878"/>
    </source>
</evidence>
<sequence>MSNCNKHRYKYAFSTRLTANDIKQLKLGYFKSRKKNNRVGDSRSFYECVNCGDMIAMELL</sequence>
<dbReference type="EMBL" id="MT511058">
    <property type="protein sequence ID" value="QLF85032.1"/>
    <property type="molecule type" value="Genomic_DNA"/>
</dbReference>
<organism evidence="1 2">
    <name type="scientific">Escherichia phage vB_EcoD_SU57</name>
    <dbReference type="NCBI Taxonomy" id="2743969"/>
    <lineage>
        <taxon>Viruses</taxon>
        <taxon>Duplodnaviria</taxon>
        <taxon>Heunggongvirae</taxon>
        <taxon>Uroviricota</taxon>
        <taxon>Caudoviricetes</taxon>
        <taxon>Drexlerviridae</taxon>
        <taxon>Braunvirinae</taxon>
        <taxon>Veterinaerplatzvirus</taxon>
        <taxon>Veterinaerplatzvirus SU57</taxon>
    </lineage>
</organism>
<gene>
    <name evidence="1" type="primary">SU57_00019</name>
</gene>
<reference evidence="1 2" key="1">
    <citation type="submission" date="2020-05" db="EMBL/GenBank/DDBJ databases">
        <title>Infection kinetics and phylogenetic analysis of vB_EcoD_SU57, a virulent T1-like Drexlerviridae coliphage.</title>
        <authorList>
            <person name="Koonjan S."/>
            <person name="Seijsing F."/>
            <person name="Cooper C.J."/>
            <person name="Nilsson A.S."/>
        </authorList>
    </citation>
    <scope>NUCLEOTIDE SEQUENCE [LARGE SCALE GENOMIC DNA]</scope>
</reference>
<keyword evidence="2" id="KW-1185">Reference proteome</keyword>
<proteinExistence type="predicted"/>
<accession>A0A7D5JVN0</accession>
<evidence type="ECO:0000313" key="1">
    <source>
        <dbReference type="EMBL" id="QLF85032.1"/>
    </source>
</evidence>
<dbReference type="Proteomes" id="UP000510878">
    <property type="component" value="Segment"/>
</dbReference>
<name>A0A7D5JVN0_9CAUD</name>